<proteinExistence type="predicted"/>
<dbReference type="InterPro" id="IPR048126">
    <property type="entry name" value="Toxin_VasX"/>
</dbReference>
<protein>
    <recommendedName>
        <fullName evidence="2">Toxin VasX N-terminal region domain-containing protein</fullName>
    </recommendedName>
</protein>
<dbReference type="RefSeq" id="WP_107150509.1">
    <property type="nucleotide sequence ID" value="NZ_PYUC01000004.1"/>
</dbReference>
<comment type="caution">
    <text evidence="3">The sequence shown here is derived from an EMBL/GenBank/DDBJ whole genome shotgun (WGS) entry which is preliminary data.</text>
</comment>
<keyword evidence="1" id="KW-0472">Membrane</keyword>
<keyword evidence="1" id="KW-0812">Transmembrane</keyword>
<feature type="transmembrane region" description="Helical" evidence="1">
    <location>
        <begin position="745"/>
        <end position="763"/>
    </location>
</feature>
<keyword evidence="1" id="KW-1133">Transmembrane helix</keyword>
<dbReference type="CDD" id="cd20707">
    <property type="entry name" value="MIX_III"/>
    <property type="match status" value="1"/>
</dbReference>
<sequence length="860" mass="93717">MSASCSLCDRKSLLLYPVRYAVACPCGAAKAPALSGNFKIDSRAPGSVATAKYTLRALRAGYLYTYDEKRERLRAYMVLPNGLMWSFVPGMRPPPEDLVAQAANGCVFAGDLKFMSLGRCVDVEHTPGVDEATNLWIGWSNVAWTKTLVENASSAERGPQWRKLHMQCIDINSMLKGGAEHTGEFEAHRRDVAHFSMDDRALKEAFEFSNTPTRAERQQRNVADQIGQAMAQTPNKKGFIVAVSDPVGLTNDLAELTVPSAYNGLDEQTFWKATSLQLLKRAEAGIRARARETTGLSYGVSKIIADANVANAAAGVGEPVPDMLGFFRVIAGAFKSGSIEQAAKDDEKKMNHIAATQDAAAEKAWQDASTKIDAQGRRVSVLDENSIKDFPIEYQKKLDEFRPTWEALVHAHVAWLNSDLLKDWLTGVTDRKDIRSGYAYSESVAQAIGAGAGTDPCMKLLNDWLALPRLSDTRNLFARALLFSQDDLMKAADAQIHGSDVQYEAFMNIYKGAIKRFEDSHGDVPLRDRLMLTTANVLVSTLANGAHGAGWSLLIIRLHLQAGVTIKPSAVSKAQVRNWIMDETRAHGIDLQASRGEQRQAATQVAKQALKTAGADADIVLLQLDTDTLQRTGKIEEGAIKGVKVPGVETMKKWFGSAASTDFNLGVATAVIQMFTLSFATKDWLGSDQFSNDENRKKFFACVTSIFGNVVETAFSAVEAASKHPHPLSSFILRQWAGAERFAQVGIYGGRAIGAFAGAALAWTDLFKNAPEAKQAGDKWLERLYYVNGALGAYVAIVSVTGVVPGFWPVFVLSIIVSIGIAELKASQMKDWISRCKFSTVEHYTSLDAELKAFNSAAGD</sequence>
<evidence type="ECO:0000259" key="2">
    <source>
        <dbReference type="Pfam" id="PF20249"/>
    </source>
</evidence>
<dbReference type="EMBL" id="PYUC01000004">
    <property type="protein sequence ID" value="PTB21096.1"/>
    <property type="molecule type" value="Genomic_DNA"/>
</dbReference>
<accession>A0A2T3XX66</accession>
<dbReference type="NCBIfam" id="NF041559">
    <property type="entry name" value="BTH_I2691_fam"/>
    <property type="match status" value="1"/>
</dbReference>
<name>A0A2T3XX66_9BURK</name>
<evidence type="ECO:0000313" key="3">
    <source>
        <dbReference type="EMBL" id="PTB21096.1"/>
    </source>
</evidence>
<dbReference type="InterPro" id="IPR046864">
    <property type="entry name" value="VasX_N"/>
</dbReference>
<feature type="transmembrane region" description="Helical" evidence="1">
    <location>
        <begin position="784"/>
        <end position="801"/>
    </location>
</feature>
<feature type="transmembrane region" description="Helical" evidence="1">
    <location>
        <begin position="807"/>
        <end position="824"/>
    </location>
</feature>
<organism evidence="3 4">
    <name type="scientific">Trinickia symbiotica</name>
    <dbReference type="NCBI Taxonomy" id="863227"/>
    <lineage>
        <taxon>Bacteria</taxon>
        <taxon>Pseudomonadati</taxon>
        <taxon>Pseudomonadota</taxon>
        <taxon>Betaproteobacteria</taxon>
        <taxon>Burkholderiales</taxon>
        <taxon>Burkholderiaceae</taxon>
        <taxon>Trinickia</taxon>
    </lineage>
</organism>
<dbReference type="Pfam" id="PF20249">
    <property type="entry name" value="VasX_N"/>
    <property type="match status" value="1"/>
</dbReference>
<feature type="domain" description="Toxin VasX N-terminal region" evidence="2">
    <location>
        <begin position="5"/>
        <end position="173"/>
    </location>
</feature>
<evidence type="ECO:0000313" key="4">
    <source>
        <dbReference type="Proteomes" id="UP000240638"/>
    </source>
</evidence>
<evidence type="ECO:0000256" key="1">
    <source>
        <dbReference type="SAM" id="Phobius"/>
    </source>
</evidence>
<dbReference type="Proteomes" id="UP000240638">
    <property type="component" value="Unassembled WGS sequence"/>
</dbReference>
<dbReference type="AlphaFoldDB" id="A0A2T3XX66"/>
<reference evidence="3 4" key="1">
    <citation type="submission" date="2018-03" db="EMBL/GenBank/DDBJ databases">
        <title>Whole genome analyses suggest that Burkholderia sensu lato contains two further novel genera in the rhizoxinica-symbiotica group Mycetohabitans gen. nov., and Trinickia gen. nov.: implications for the evolution of diazotrophy and nodulation in the Burkholderiaceae.</title>
        <authorList>
            <person name="Estrada De Los Santos P."/>
            <person name="Palmer M."/>
            <person name="Chavez-Ramirez B."/>
            <person name="Steenkamp E.T."/>
            <person name="Hirsch A.M."/>
            <person name="Manyaka P."/>
            <person name="Maluk M."/>
            <person name="Lafos M."/>
            <person name="Crook M."/>
            <person name="Gross E."/>
            <person name="Simon M.F."/>
            <person name="Bueno Dos Reis Junior F."/>
            <person name="Poole P.S."/>
            <person name="Venter S.N."/>
            <person name="James E.K."/>
        </authorList>
    </citation>
    <scope>NUCLEOTIDE SEQUENCE [LARGE SCALE GENOMIC DNA]</scope>
    <source>
        <strain evidence="3 4">JPY-366</strain>
    </source>
</reference>
<gene>
    <name evidence="3" type="ORF">C9I57_10320</name>
</gene>